<reference evidence="1" key="1">
    <citation type="submission" date="2016-05" db="EMBL/GenBank/DDBJ databases">
        <title>Microbial consortia oxidize butane by reversing methanogenesis.</title>
        <authorList>
            <person name="Laso-Perez R."/>
            <person name="Richter M."/>
            <person name="Wegener G."/>
            <person name="Musat F."/>
        </authorList>
    </citation>
    <scope>NUCLEOTIDE SEQUENCE [LARGE SCALE GENOMIC DNA]</scope>
    <source>
        <strain evidence="1">BOX1</strain>
    </source>
</reference>
<dbReference type="STRING" id="1839936.SBU_000344"/>
<evidence type="ECO:0000313" key="2">
    <source>
        <dbReference type="Proteomes" id="UP000185779"/>
    </source>
</evidence>
<organism evidence="1 2">
    <name type="scientific">Candidatus Syntropharchaeum butanivorans</name>
    <dbReference type="NCBI Taxonomy" id="1839936"/>
    <lineage>
        <taxon>Archaea</taxon>
        <taxon>Methanobacteriati</taxon>
        <taxon>Methanobacteriota</taxon>
        <taxon>Stenosarchaea group</taxon>
        <taxon>Methanomicrobia</taxon>
        <taxon>Methanosarcinales</taxon>
        <taxon>ANME-2 cluster</taxon>
        <taxon>Candidatus Syntropharchaeum</taxon>
    </lineage>
</organism>
<proteinExistence type="predicted"/>
<name>A0A1F2P8N3_9EURY</name>
<protein>
    <submittedName>
        <fullName evidence="1">Uncharacterized protein</fullName>
    </submittedName>
</protein>
<dbReference type="Proteomes" id="UP000185779">
    <property type="component" value="Unassembled WGS sequence"/>
</dbReference>
<sequence length="40" mass="4441">MKGDEGVFSICRPLPVLLFMIQPAGWAVFGYQDARSQKSP</sequence>
<accession>A0A1F2P8N3</accession>
<evidence type="ECO:0000313" key="1">
    <source>
        <dbReference type="EMBL" id="OFV67051.1"/>
    </source>
</evidence>
<dbReference type="EMBL" id="LYOR01000001">
    <property type="protein sequence ID" value="OFV67051.1"/>
    <property type="molecule type" value="Genomic_DNA"/>
</dbReference>
<comment type="caution">
    <text evidence="1">The sequence shown here is derived from an EMBL/GenBank/DDBJ whole genome shotgun (WGS) entry which is preliminary data.</text>
</comment>
<dbReference type="AlphaFoldDB" id="A0A1F2P8N3"/>
<gene>
    <name evidence="1" type="ORF">SBU_000344</name>
</gene>
<keyword evidence="2" id="KW-1185">Reference proteome</keyword>